<accession>A0ABS9RMB3</accession>
<gene>
    <name evidence="1" type="ORF">MKW35_15815</name>
</gene>
<dbReference type="Pfam" id="PF19781">
    <property type="entry name" value="DUF6266"/>
    <property type="match status" value="1"/>
</dbReference>
<dbReference type="EMBL" id="JAKVQD010000010">
    <property type="protein sequence ID" value="MCH4554095.1"/>
    <property type="molecule type" value="Genomic_DNA"/>
</dbReference>
<reference evidence="1" key="1">
    <citation type="submission" date="2022-02" db="EMBL/GenBank/DDBJ databases">
        <title>Aestuariibaculum sp., a marine bacterium isolated from sediment in Guangxi.</title>
        <authorList>
            <person name="Ying J."/>
        </authorList>
    </citation>
    <scope>NUCLEOTIDE SEQUENCE</scope>
    <source>
        <strain evidence="1">L182</strain>
    </source>
</reference>
<dbReference type="Proteomes" id="UP001156141">
    <property type="component" value="Unassembled WGS sequence"/>
</dbReference>
<comment type="caution">
    <text evidence="1">The sequence shown here is derived from an EMBL/GenBank/DDBJ whole genome shotgun (WGS) entry which is preliminary data.</text>
</comment>
<evidence type="ECO:0000313" key="1">
    <source>
        <dbReference type="EMBL" id="MCH4554095.1"/>
    </source>
</evidence>
<dbReference type="InterPro" id="IPR046233">
    <property type="entry name" value="DUF6266"/>
</dbReference>
<keyword evidence="2" id="KW-1185">Reference proteome</keyword>
<dbReference type="RefSeq" id="WP_240575415.1">
    <property type="nucleotide sequence ID" value="NZ_CP136709.1"/>
</dbReference>
<sequence>MATYQQGVLGDFSGKVGTVIGSRWRGKAVLRSLPNKSQKPPTPAQQLQRNRFKCIHSFLTPIKDLLNETFGAPVKSKSRYNLAFSYHLKEATIFNGVDFEIQYNKVLLSMGPLRGLESPLVTHPETGHLHLQWADNSNQGMAYHDDELLVVAYAPALKLFSCFTHMARRTDGECLLDFEPVFHGLEVELWAGFTNSNKQLSATSMYLGNYTVQ</sequence>
<protein>
    <submittedName>
        <fullName evidence="1">DUF6266 family protein</fullName>
    </submittedName>
</protein>
<proteinExistence type="predicted"/>
<evidence type="ECO:0000313" key="2">
    <source>
        <dbReference type="Proteomes" id="UP001156141"/>
    </source>
</evidence>
<name>A0ABS9RMB3_9FLAO</name>
<organism evidence="1 2">
    <name type="scientific">Aestuariibaculum lutulentum</name>
    <dbReference type="NCBI Taxonomy" id="2920935"/>
    <lineage>
        <taxon>Bacteria</taxon>
        <taxon>Pseudomonadati</taxon>
        <taxon>Bacteroidota</taxon>
        <taxon>Flavobacteriia</taxon>
        <taxon>Flavobacteriales</taxon>
        <taxon>Flavobacteriaceae</taxon>
    </lineage>
</organism>